<dbReference type="PANTHER" id="PTHR37953:SF1">
    <property type="entry name" value="UPF0127 PROTEIN MJ1496"/>
    <property type="match status" value="1"/>
</dbReference>
<dbReference type="InterPro" id="IPR022906">
    <property type="entry name" value="UPF0127"/>
</dbReference>
<dbReference type="NCBIfam" id="NF002996">
    <property type="entry name" value="PRK03760.1"/>
    <property type="match status" value="1"/>
</dbReference>
<dbReference type="PANTHER" id="PTHR37953">
    <property type="entry name" value="UPF0127 PROTEIN MJ1496"/>
    <property type="match status" value="1"/>
</dbReference>
<dbReference type="Proteomes" id="UP000653692">
    <property type="component" value="Unassembled WGS sequence"/>
</dbReference>
<comment type="caution">
    <text evidence="3">The sequence shown here is derived from an EMBL/GenBank/DDBJ whole genome shotgun (WGS) entry which is preliminary data.</text>
</comment>
<evidence type="ECO:0000256" key="1">
    <source>
        <dbReference type="ARBA" id="ARBA00010151"/>
    </source>
</evidence>
<name>A0A832ZGE0_9EURY</name>
<gene>
    <name evidence="3" type="ORF">EYH24_07295</name>
</gene>
<dbReference type="HAMAP" id="MF_00263">
    <property type="entry name" value="UPF0127"/>
    <property type="match status" value="1"/>
</dbReference>
<reference evidence="3" key="1">
    <citation type="journal article" date="2020" name="ISME J.">
        <title>Gammaproteobacteria mediating utilization of methyl-, sulfur- and petroleum organic compounds in deep ocean hydrothermal plumes.</title>
        <authorList>
            <person name="Zhou Z."/>
            <person name="Liu Y."/>
            <person name="Pan J."/>
            <person name="Cron B.R."/>
            <person name="Toner B.M."/>
            <person name="Anantharaman K."/>
            <person name="Breier J.A."/>
            <person name="Dick G.J."/>
            <person name="Li M."/>
        </authorList>
    </citation>
    <scope>NUCLEOTIDE SEQUENCE</scope>
    <source>
        <strain evidence="3">SZUA-1476</strain>
    </source>
</reference>
<protein>
    <recommendedName>
        <fullName evidence="2">UPF0127 protein EYH24_07295</fullName>
    </recommendedName>
</protein>
<organism evidence="3 4">
    <name type="scientific">Thermococcus paralvinellae</name>
    <dbReference type="NCBI Taxonomy" id="582419"/>
    <lineage>
        <taxon>Archaea</taxon>
        <taxon>Methanobacteriati</taxon>
        <taxon>Methanobacteriota</taxon>
        <taxon>Thermococci</taxon>
        <taxon>Thermococcales</taxon>
        <taxon>Thermococcaceae</taxon>
        <taxon>Thermococcus</taxon>
    </lineage>
</organism>
<dbReference type="Gene3D" id="2.60.120.1140">
    <property type="entry name" value="Protein of unknown function DUF192"/>
    <property type="match status" value="1"/>
</dbReference>
<dbReference type="EMBL" id="DQUR01000244">
    <property type="protein sequence ID" value="HIP89698.1"/>
    <property type="molecule type" value="Genomic_DNA"/>
</dbReference>
<proteinExistence type="inferred from homology"/>
<dbReference type="InterPro" id="IPR003795">
    <property type="entry name" value="DUF192"/>
</dbReference>
<evidence type="ECO:0000313" key="3">
    <source>
        <dbReference type="EMBL" id="HIP89698.1"/>
    </source>
</evidence>
<dbReference type="Pfam" id="PF02643">
    <property type="entry name" value="DUF192"/>
    <property type="match status" value="1"/>
</dbReference>
<dbReference type="InterPro" id="IPR038695">
    <property type="entry name" value="Saro_0823-like_sf"/>
</dbReference>
<evidence type="ECO:0000256" key="2">
    <source>
        <dbReference type="HAMAP-Rule" id="MF_00263"/>
    </source>
</evidence>
<sequence>MLINETKNKVWHGKVKLADTFFRRFKGLMFTPNVNYALVFILPAETKANASIHTFFMLQSIDVIFLNSAKEVVDFKKAKPWRVYMPREAAKYVIEGPSGIIHALEVEIGDRINWMVENKTKKAVPSPSNIINGSPFKRINRTIGLLNRLMNSEIMPP</sequence>
<accession>A0A832ZGE0</accession>
<comment type="similarity">
    <text evidence="1 2">Belongs to the UPF0127 family.</text>
</comment>
<evidence type="ECO:0000313" key="4">
    <source>
        <dbReference type="Proteomes" id="UP000653692"/>
    </source>
</evidence>
<dbReference type="AlphaFoldDB" id="A0A832ZGE0"/>